<gene>
    <name evidence="1" type="ORF">L1987_52308</name>
</gene>
<evidence type="ECO:0000313" key="2">
    <source>
        <dbReference type="Proteomes" id="UP001056120"/>
    </source>
</evidence>
<sequence>MIGGPMCSWLIQTNNFPFNLSSSFYLYSPSSLQIDQIISSVGHMGSCVSTQQKSSAMEVQVLFGSNDINIINGYLDAKHQWSPSKSAPAFWDYGSKEETFFDSQAWLDSDCDDDFMSVNGEFTPSRGNTPVHHNFSACNTKPHAAVFPYPPSPNGTEKKVRLSDLFKDSLRCNYDFEDEQNGEPAQNGVSLKEESPLVRGGEGVANGANGLKTKWERFGSCFPTLLYSRSSSTNGRKMMSPGLGVSPSPNPVVA</sequence>
<reference evidence="2" key="1">
    <citation type="journal article" date="2022" name="Mol. Ecol. Resour.">
        <title>The genomes of chicory, endive, great burdock and yacon provide insights into Asteraceae palaeo-polyploidization history and plant inulin production.</title>
        <authorList>
            <person name="Fan W."/>
            <person name="Wang S."/>
            <person name="Wang H."/>
            <person name="Wang A."/>
            <person name="Jiang F."/>
            <person name="Liu H."/>
            <person name="Zhao H."/>
            <person name="Xu D."/>
            <person name="Zhang Y."/>
        </authorList>
    </citation>
    <scope>NUCLEOTIDE SEQUENCE [LARGE SCALE GENOMIC DNA]</scope>
    <source>
        <strain evidence="2">cv. Yunnan</strain>
    </source>
</reference>
<name>A0ACB9ET73_9ASTR</name>
<dbReference type="Proteomes" id="UP001056120">
    <property type="component" value="Linkage Group LG17"/>
</dbReference>
<reference evidence="1 2" key="2">
    <citation type="journal article" date="2022" name="Mol. Ecol. Resour.">
        <title>The genomes of chicory, endive, great burdock and yacon provide insights into Asteraceae paleo-polyploidization history and plant inulin production.</title>
        <authorList>
            <person name="Fan W."/>
            <person name="Wang S."/>
            <person name="Wang H."/>
            <person name="Wang A."/>
            <person name="Jiang F."/>
            <person name="Liu H."/>
            <person name="Zhao H."/>
            <person name="Xu D."/>
            <person name="Zhang Y."/>
        </authorList>
    </citation>
    <scope>NUCLEOTIDE SEQUENCE [LARGE SCALE GENOMIC DNA]</scope>
    <source>
        <strain evidence="2">cv. Yunnan</strain>
        <tissue evidence="1">Leaves</tissue>
    </source>
</reference>
<comment type="caution">
    <text evidence="1">The sequence shown here is derived from an EMBL/GenBank/DDBJ whole genome shotgun (WGS) entry which is preliminary data.</text>
</comment>
<proteinExistence type="predicted"/>
<dbReference type="EMBL" id="CM042034">
    <property type="protein sequence ID" value="KAI3761886.1"/>
    <property type="molecule type" value="Genomic_DNA"/>
</dbReference>
<accession>A0ACB9ET73</accession>
<keyword evidence="2" id="KW-1185">Reference proteome</keyword>
<protein>
    <submittedName>
        <fullName evidence="1">Uncharacterized protein</fullName>
    </submittedName>
</protein>
<evidence type="ECO:0000313" key="1">
    <source>
        <dbReference type="EMBL" id="KAI3761886.1"/>
    </source>
</evidence>
<organism evidence="1 2">
    <name type="scientific">Smallanthus sonchifolius</name>
    <dbReference type="NCBI Taxonomy" id="185202"/>
    <lineage>
        <taxon>Eukaryota</taxon>
        <taxon>Viridiplantae</taxon>
        <taxon>Streptophyta</taxon>
        <taxon>Embryophyta</taxon>
        <taxon>Tracheophyta</taxon>
        <taxon>Spermatophyta</taxon>
        <taxon>Magnoliopsida</taxon>
        <taxon>eudicotyledons</taxon>
        <taxon>Gunneridae</taxon>
        <taxon>Pentapetalae</taxon>
        <taxon>asterids</taxon>
        <taxon>campanulids</taxon>
        <taxon>Asterales</taxon>
        <taxon>Asteraceae</taxon>
        <taxon>Asteroideae</taxon>
        <taxon>Heliantheae alliance</taxon>
        <taxon>Millerieae</taxon>
        <taxon>Smallanthus</taxon>
    </lineage>
</organism>